<proteinExistence type="inferred from homology"/>
<dbReference type="VEuPathDB" id="HostDB:GeneID_118651480"/>
<dbReference type="Gene3D" id="2.70.40.10">
    <property type="match status" value="1"/>
</dbReference>
<name>A0A7J7VHC3_MYOMY</name>
<evidence type="ECO:0000259" key="6">
    <source>
        <dbReference type="Pfam" id="PF00692"/>
    </source>
</evidence>
<dbReference type="AlphaFoldDB" id="A0A7J7VHC3"/>
<gene>
    <name evidence="7" type="ORF">mMyoMyo1_004194</name>
</gene>
<keyword evidence="3 5" id="KW-0378">Hydrolase</keyword>
<keyword evidence="8" id="KW-1185">Reference proteome</keyword>
<reference evidence="7 8" key="1">
    <citation type="journal article" date="2020" name="Nature">
        <title>Six reference-quality genomes reveal evolution of bat adaptations.</title>
        <authorList>
            <person name="Jebb D."/>
            <person name="Huang Z."/>
            <person name="Pippel M."/>
            <person name="Hughes G.M."/>
            <person name="Lavrichenko K."/>
            <person name="Devanna P."/>
            <person name="Winkler S."/>
            <person name="Jermiin L.S."/>
            <person name="Skirmuntt E.C."/>
            <person name="Katzourakis A."/>
            <person name="Burkitt-Gray L."/>
            <person name="Ray D.A."/>
            <person name="Sullivan K.A.M."/>
            <person name="Roscito J.G."/>
            <person name="Kirilenko B.M."/>
            <person name="Davalos L.M."/>
            <person name="Corthals A.P."/>
            <person name="Power M.L."/>
            <person name="Jones G."/>
            <person name="Ransome R.D."/>
            <person name="Dechmann D.K.N."/>
            <person name="Locatelli A.G."/>
            <person name="Puechmaille S.J."/>
            <person name="Fedrigo O."/>
            <person name="Jarvis E.D."/>
            <person name="Hiller M."/>
            <person name="Vernes S.C."/>
            <person name="Myers E.W."/>
            <person name="Teeling E.C."/>
        </authorList>
    </citation>
    <scope>NUCLEOTIDE SEQUENCE [LARGE SCALE GENOMIC DNA]</scope>
    <source>
        <strain evidence="7">MMyoMyo1</strain>
        <tissue evidence="7">Flight muscle</tissue>
    </source>
</reference>
<dbReference type="GO" id="GO:0004170">
    <property type="term" value="F:dUTP diphosphatase activity"/>
    <property type="evidence" value="ECO:0007669"/>
    <property type="project" value="UniProtKB-UniRule"/>
</dbReference>
<dbReference type="Proteomes" id="UP000527355">
    <property type="component" value="Unassembled WGS sequence"/>
</dbReference>
<evidence type="ECO:0000313" key="8">
    <source>
        <dbReference type="Proteomes" id="UP000527355"/>
    </source>
</evidence>
<organism evidence="7 8">
    <name type="scientific">Myotis myotis</name>
    <name type="common">Greater mouse-eared bat</name>
    <name type="synonym">Vespertilio myotis</name>
    <dbReference type="NCBI Taxonomy" id="51298"/>
    <lineage>
        <taxon>Eukaryota</taxon>
        <taxon>Metazoa</taxon>
        <taxon>Chordata</taxon>
        <taxon>Craniata</taxon>
        <taxon>Vertebrata</taxon>
        <taxon>Euteleostomi</taxon>
        <taxon>Mammalia</taxon>
        <taxon>Eutheria</taxon>
        <taxon>Laurasiatheria</taxon>
        <taxon>Chiroptera</taxon>
        <taxon>Yangochiroptera</taxon>
        <taxon>Vespertilionidae</taxon>
        <taxon>Myotis</taxon>
    </lineage>
</organism>
<protein>
    <recommendedName>
        <fullName evidence="5">Deoxyuridine 5'-triphosphate nucleotidohydrolase</fullName>
        <shortName evidence="5">dUTPase</shortName>
        <ecNumber evidence="5">3.6.1.23</ecNumber>
    </recommendedName>
    <alternativeName>
        <fullName evidence="5">dUTP pyrophosphatase</fullName>
    </alternativeName>
</protein>
<dbReference type="UniPathway" id="UPA00610">
    <property type="reaction ID" value="UER00666"/>
</dbReference>
<accession>A0A7J7VHC3</accession>
<dbReference type="GO" id="GO:0006226">
    <property type="term" value="P:dUMP biosynthetic process"/>
    <property type="evidence" value="ECO:0007669"/>
    <property type="project" value="UniProtKB-UniRule"/>
</dbReference>
<comment type="function">
    <text evidence="5">Involved in nucleotide metabolism via production of dUMP, the immediate precursor of thymidine nucleotides, and decreases the intracellular concentration of dUTP so that uracil cannot be incorporated into DNA.</text>
</comment>
<dbReference type="GO" id="GO:0046081">
    <property type="term" value="P:dUTP catabolic process"/>
    <property type="evidence" value="ECO:0007669"/>
    <property type="project" value="UniProtKB-UniRule"/>
</dbReference>
<evidence type="ECO:0000256" key="1">
    <source>
        <dbReference type="ARBA" id="ARBA00005142"/>
    </source>
</evidence>
<comment type="caution">
    <text evidence="7">The sequence shown here is derived from an EMBL/GenBank/DDBJ whole genome shotgun (WGS) entry which is preliminary data.</text>
</comment>
<comment type="catalytic activity">
    <reaction evidence="5">
        <text>dUTP + H2O = dUMP + diphosphate + H(+)</text>
        <dbReference type="Rhea" id="RHEA:10248"/>
        <dbReference type="ChEBI" id="CHEBI:15377"/>
        <dbReference type="ChEBI" id="CHEBI:15378"/>
        <dbReference type="ChEBI" id="CHEBI:33019"/>
        <dbReference type="ChEBI" id="CHEBI:61555"/>
        <dbReference type="ChEBI" id="CHEBI:246422"/>
        <dbReference type="EC" id="3.6.1.23"/>
    </reaction>
</comment>
<comment type="pathway">
    <text evidence="1 5">Pyrimidine metabolism; dUMP biosynthesis; dUMP from dCTP (dUTP route): step 2/2.</text>
</comment>
<keyword evidence="4 5" id="KW-0546">Nucleotide metabolism</keyword>
<comment type="cofactor">
    <cofactor evidence="5">
        <name>Mg(2+)</name>
        <dbReference type="ChEBI" id="CHEBI:18420"/>
    </cofactor>
</comment>
<keyword evidence="5" id="KW-0460">Magnesium</keyword>
<comment type="similarity">
    <text evidence="2 5">Belongs to the dUTPase family.</text>
</comment>
<dbReference type="GO" id="GO:0000287">
    <property type="term" value="F:magnesium ion binding"/>
    <property type="evidence" value="ECO:0007669"/>
    <property type="project" value="UniProtKB-UniRule"/>
</dbReference>
<evidence type="ECO:0000313" key="7">
    <source>
        <dbReference type="EMBL" id="KAF6324411.1"/>
    </source>
</evidence>
<sequence length="146" mass="16258">MLNKILLRVPRESWPRAVPGPPTGVRRRAACSSCIVRLWEYATSRTKGSVHGYDLSSAYDYTMPHMEKTLLKTDIQVALPSGCYGRGAPCSSLAAKHFIDVGAGIIDEDYRGNLGVVLFNFGKENFEVKMVTELHSSFVNVFFIQK</sequence>
<evidence type="ECO:0000256" key="5">
    <source>
        <dbReference type="RuleBase" id="RU367024"/>
    </source>
</evidence>
<dbReference type="EC" id="3.6.1.23" evidence="5"/>
<dbReference type="InterPro" id="IPR008181">
    <property type="entry name" value="dUTPase"/>
</dbReference>
<dbReference type="InterPro" id="IPR029054">
    <property type="entry name" value="dUTPase-like"/>
</dbReference>
<evidence type="ECO:0000256" key="4">
    <source>
        <dbReference type="ARBA" id="ARBA00023080"/>
    </source>
</evidence>
<dbReference type="SUPFAM" id="SSF51283">
    <property type="entry name" value="dUTPase-like"/>
    <property type="match status" value="1"/>
</dbReference>
<dbReference type="CDD" id="cd07557">
    <property type="entry name" value="trimeric_dUTPase"/>
    <property type="match status" value="1"/>
</dbReference>
<dbReference type="PANTHER" id="PTHR11241">
    <property type="entry name" value="DEOXYURIDINE 5'-TRIPHOSPHATE NUCLEOTIDOHYDROLASE"/>
    <property type="match status" value="1"/>
</dbReference>
<dbReference type="InterPro" id="IPR033704">
    <property type="entry name" value="dUTPase_trimeric"/>
</dbReference>
<dbReference type="InterPro" id="IPR036157">
    <property type="entry name" value="dUTPase-like_sf"/>
</dbReference>
<feature type="domain" description="dUTPase-like" evidence="6">
    <location>
        <begin position="43"/>
        <end position="130"/>
    </location>
</feature>
<keyword evidence="5" id="KW-0479">Metal-binding</keyword>
<dbReference type="PANTHER" id="PTHR11241:SF0">
    <property type="entry name" value="DEOXYURIDINE 5'-TRIPHOSPHATE NUCLEOTIDOHYDROLASE"/>
    <property type="match status" value="1"/>
</dbReference>
<evidence type="ECO:0000256" key="3">
    <source>
        <dbReference type="ARBA" id="ARBA00022801"/>
    </source>
</evidence>
<dbReference type="Pfam" id="PF00692">
    <property type="entry name" value="dUTPase"/>
    <property type="match status" value="1"/>
</dbReference>
<evidence type="ECO:0000256" key="2">
    <source>
        <dbReference type="ARBA" id="ARBA00006581"/>
    </source>
</evidence>
<dbReference type="EMBL" id="JABWUV010000010">
    <property type="protein sequence ID" value="KAF6324411.1"/>
    <property type="molecule type" value="Genomic_DNA"/>
</dbReference>